<gene>
    <name evidence="7" type="ORF">ANCCEY_10354</name>
</gene>
<feature type="transmembrane region" description="Helical" evidence="5">
    <location>
        <begin position="20"/>
        <end position="43"/>
    </location>
</feature>
<keyword evidence="8" id="KW-1185">Reference proteome</keyword>
<evidence type="ECO:0000256" key="5">
    <source>
        <dbReference type="SAM" id="Phobius"/>
    </source>
</evidence>
<feature type="transmembrane region" description="Helical" evidence="5">
    <location>
        <begin position="320"/>
        <end position="341"/>
    </location>
</feature>
<evidence type="ECO:0000256" key="2">
    <source>
        <dbReference type="ARBA" id="ARBA00022692"/>
    </source>
</evidence>
<dbReference type="InterPro" id="IPR036259">
    <property type="entry name" value="MFS_trans_sf"/>
</dbReference>
<evidence type="ECO:0000259" key="6">
    <source>
        <dbReference type="PROSITE" id="PS50850"/>
    </source>
</evidence>
<keyword evidence="3 5" id="KW-1133">Transmembrane helix</keyword>
<dbReference type="PROSITE" id="PS50850">
    <property type="entry name" value="MFS"/>
    <property type="match status" value="1"/>
</dbReference>
<accession>A0A0D6LHA9</accession>
<proteinExistence type="predicted"/>
<feature type="transmembrane region" description="Helical" evidence="5">
    <location>
        <begin position="104"/>
        <end position="122"/>
    </location>
</feature>
<dbReference type="InterPro" id="IPR020846">
    <property type="entry name" value="MFS_dom"/>
</dbReference>
<feature type="transmembrane region" description="Helical" evidence="5">
    <location>
        <begin position="229"/>
        <end position="248"/>
    </location>
</feature>
<dbReference type="GO" id="GO:0022857">
    <property type="term" value="F:transmembrane transporter activity"/>
    <property type="evidence" value="ECO:0007669"/>
    <property type="project" value="InterPro"/>
</dbReference>
<dbReference type="Proteomes" id="UP000054495">
    <property type="component" value="Unassembled WGS sequence"/>
</dbReference>
<reference evidence="7 8" key="1">
    <citation type="submission" date="2013-05" db="EMBL/GenBank/DDBJ databases">
        <title>Draft genome of the parasitic nematode Anyclostoma ceylanicum.</title>
        <authorList>
            <person name="Mitreva M."/>
        </authorList>
    </citation>
    <scope>NUCLEOTIDE SEQUENCE [LARGE SCALE GENOMIC DNA]</scope>
</reference>
<dbReference type="InterPro" id="IPR005828">
    <property type="entry name" value="MFS_sugar_transport-like"/>
</dbReference>
<protein>
    <submittedName>
        <fullName evidence="7">Transporter, major facilitator family protein</fullName>
    </submittedName>
</protein>
<feature type="transmembrane region" description="Helical" evidence="5">
    <location>
        <begin position="254"/>
        <end position="277"/>
    </location>
</feature>
<evidence type="ECO:0000256" key="1">
    <source>
        <dbReference type="ARBA" id="ARBA00004141"/>
    </source>
</evidence>
<evidence type="ECO:0000313" key="7">
    <source>
        <dbReference type="EMBL" id="EPB70568.1"/>
    </source>
</evidence>
<feature type="transmembrane region" description="Helical" evidence="5">
    <location>
        <begin position="73"/>
        <end position="92"/>
    </location>
</feature>
<dbReference type="SUPFAM" id="SSF103473">
    <property type="entry name" value="MFS general substrate transporter"/>
    <property type="match status" value="1"/>
</dbReference>
<organism evidence="7 8">
    <name type="scientific">Ancylostoma ceylanicum</name>
    <dbReference type="NCBI Taxonomy" id="53326"/>
    <lineage>
        <taxon>Eukaryota</taxon>
        <taxon>Metazoa</taxon>
        <taxon>Ecdysozoa</taxon>
        <taxon>Nematoda</taxon>
        <taxon>Chromadorea</taxon>
        <taxon>Rhabditida</taxon>
        <taxon>Rhabditina</taxon>
        <taxon>Rhabditomorpha</taxon>
        <taxon>Strongyloidea</taxon>
        <taxon>Ancylostomatidae</taxon>
        <taxon>Ancylostomatinae</taxon>
        <taxon>Ancylostoma</taxon>
    </lineage>
</organism>
<dbReference type="GO" id="GO:0016020">
    <property type="term" value="C:membrane"/>
    <property type="evidence" value="ECO:0007669"/>
    <property type="project" value="UniProtKB-SubCell"/>
</dbReference>
<sequence length="361" mass="39908">MIGSFFCGIMSDKIGRKRVLFIAIIIQIICGALLIVAPTWWLFAILKAGTGLSHPGVYAIAIVLGTEVVGAHYRRIVAVGTATAVAIGELILDGMAYLIDDYRILHAAIVGPSLILLSYWWIVPESTRWLVVKERYKEADLILKRAARLNGSAIPERWWEELVTSQVSKHTSAGLIDLFRTPEIRKRTLVCFFVWFVNAMMYYGLTMKSDIGGGCAFVFFLIDPVGRRIIVAICFLIAGVCLLLNWLIGDNVAFYWGMLQIMITKGAVTASFIAVYTHTAELFPTVIRTTAVGCCSTMSRLGAVISSYMALWLVDNFGKLSMVIPFSTLSFVSAILTAVFLPETVNKPMPETISDVEDKKL</sequence>
<keyword evidence="2 5" id="KW-0812">Transmembrane</keyword>
<feature type="domain" description="Major facilitator superfamily (MFS) profile" evidence="6">
    <location>
        <begin position="1"/>
        <end position="345"/>
    </location>
</feature>
<evidence type="ECO:0000256" key="4">
    <source>
        <dbReference type="ARBA" id="ARBA00023136"/>
    </source>
</evidence>
<comment type="subcellular location">
    <subcellularLocation>
        <location evidence="1">Membrane</location>
        <topology evidence="1">Multi-pass membrane protein</topology>
    </subcellularLocation>
</comment>
<evidence type="ECO:0000256" key="3">
    <source>
        <dbReference type="ARBA" id="ARBA00022989"/>
    </source>
</evidence>
<dbReference type="Gene3D" id="1.20.1250.20">
    <property type="entry name" value="MFS general substrate transporter like domains"/>
    <property type="match status" value="1"/>
</dbReference>
<keyword evidence="4 5" id="KW-0472">Membrane</keyword>
<name>A0A0D6LHA9_9BILA</name>
<dbReference type="PANTHER" id="PTHR24064">
    <property type="entry name" value="SOLUTE CARRIER FAMILY 22 MEMBER"/>
    <property type="match status" value="1"/>
</dbReference>
<dbReference type="Pfam" id="PF00083">
    <property type="entry name" value="Sugar_tr"/>
    <property type="match status" value="1"/>
</dbReference>
<dbReference type="AlphaFoldDB" id="A0A0D6LHA9"/>
<evidence type="ECO:0000313" key="8">
    <source>
        <dbReference type="Proteomes" id="UP000054495"/>
    </source>
</evidence>
<dbReference type="EMBL" id="KE125180">
    <property type="protein sequence ID" value="EPB70568.1"/>
    <property type="molecule type" value="Genomic_DNA"/>
</dbReference>